<dbReference type="CDD" id="cd13228">
    <property type="entry name" value="PHear_NECAP"/>
    <property type="match status" value="1"/>
</dbReference>
<dbReference type="EMBL" id="JAABOJ010000060">
    <property type="protein sequence ID" value="KAF3272987.1"/>
    <property type="molecule type" value="Genomic_DNA"/>
</dbReference>
<dbReference type="Proteomes" id="UP000474640">
    <property type="component" value="Unassembled WGS sequence"/>
</dbReference>
<dbReference type="Gene3D" id="2.30.29.30">
    <property type="entry name" value="Pleckstrin-homology domain (PH domain)/Phosphotyrosine-binding domain (PTB)"/>
    <property type="match status" value="1"/>
</dbReference>
<name>A0A7C8KM05_ORBOL</name>
<dbReference type="SUPFAM" id="SSF50729">
    <property type="entry name" value="PH domain-like"/>
    <property type="match status" value="1"/>
</dbReference>
<organism evidence="2 3">
    <name type="scientific">Orbilia oligospora</name>
    <name type="common">Nematode-trapping fungus</name>
    <name type="synonym">Arthrobotrys oligospora</name>
    <dbReference type="NCBI Taxonomy" id="2813651"/>
    <lineage>
        <taxon>Eukaryota</taxon>
        <taxon>Fungi</taxon>
        <taxon>Dikarya</taxon>
        <taxon>Ascomycota</taxon>
        <taxon>Pezizomycotina</taxon>
        <taxon>Orbiliomycetes</taxon>
        <taxon>Orbiliales</taxon>
        <taxon>Orbiliaceae</taxon>
        <taxon>Orbilia</taxon>
    </lineage>
</organism>
<dbReference type="GO" id="GO:0006897">
    <property type="term" value="P:endocytosis"/>
    <property type="evidence" value="ECO:0007669"/>
    <property type="project" value="InterPro"/>
</dbReference>
<evidence type="ECO:0000256" key="1">
    <source>
        <dbReference type="SAM" id="MobiDB-lite"/>
    </source>
</evidence>
<dbReference type="InterPro" id="IPR012466">
    <property type="entry name" value="NECAP_PHear"/>
</dbReference>
<feature type="region of interest" description="Disordered" evidence="1">
    <location>
        <begin position="136"/>
        <end position="166"/>
    </location>
</feature>
<proteinExistence type="predicted"/>
<evidence type="ECO:0000313" key="2">
    <source>
        <dbReference type="EMBL" id="KAF3272987.1"/>
    </source>
</evidence>
<gene>
    <name evidence="2" type="ORF">TWF970_009877</name>
</gene>
<dbReference type="OrthoDB" id="10265489at2759"/>
<feature type="region of interest" description="Disordered" evidence="1">
    <location>
        <begin position="194"/>
        <end position="239"/>
    </location>
</feature>
<dbReference type="OMA" id="NEGHRAQ"/>
<dbReference type="PANTHER" id="PTHR12847">
    <property type="entry name" value="ATP-BINDING CASSETTE ABC TRANSPORTER-RELATED"/>
    <property type="match status" value="1"/>
</dbReference>
<evidence type="ECO:0000313" key="3">
    <source>
        <dbReference type="Proteomes" id="UP000474640"/>
    </source>
</evidence>
<comment type="caution">
    <text evidence="2">The sequence shown here is derived from an EMBL/GenBank/DDBJ whole genome shotgun (WGS) entry which is preliminary data.</text>
</comment>
<sequence>MADEKIENVLFLGRVHCYAVPPLTANKGYKAAEWRIEDPKSIIFTARIRVIETSDIDGGNVKTNIKLEDPESGELFANGPYEGPYCVSPVTDSSRFFAVRVVDGARRAYLGIGFEERSDAFDFNVCLQEVRRHNNLEDQHGGPANNLATGKTSYGTGRNAAALGQPAKPSSVAAAVLHAPPKDYSLKDGETINITIGNKGRRRPPTSPTPASDSTNGFPLPFLPPPPTADAVKKKRQSMTEIEMAAESAFVGIPAPPTSTRITGFDDEFGDFV</sequence>
<reference evidence="2 3" key="1">
    <citation type="submission" date="2020-01" db="EMBL/GenBank/DDBJ databases">
        <authorList>
            <person name="Palmer J.M."/>
        </authorList>
    </citation>
    <scope>NUCLEOTIDE SEQUENCE [LARGE SCALE GENOMIC DNA]</scope>
    <source>
        <strain evidence="2 3">TWF970</strain>
    </source>
</reference>
<dbReference type="AlphaFoldDB" id="A0A7C8KM05"/>
<feature type="compositionally biased region" description="Polar residues" evidence="1">
    <location>
        <begin position="146"/>
        <end position="156"/>
    </location>
</feature>
<dbReference type="PANTHER" id="PTHR12847:SF9">
    <property type="entry name" value="NECAP-LIKE PROTEIN CG9132"/>
    <property type="match status" value="1"/>
</dbReference>
<dbReference type="Pfam" id="PF07933">
    <property type="entry name" value="DUF1681"/>
    <property type="match status" value="1"/>
</dbReference>
<dbReference type="GO" id="GO:0030125">
    <property type="term" value="C:clathrin vesicle coat"/>
    <property type="evidence" value="ECO:0007669"/>
    <property type="project" value="TreeGrafter"/>
</dbReference>
<dbReference type="InterPro" id="IPR011993">
    <property type="entry name" value="PH-like_dom_sf"/>
</dbReference>
<feature type="compositionally biased region" description="Low complexity" evidence="1">
    <location>
        <begin position="209"/>
        <end position="220"/>
    </location>
</feature>
<protein>
    <submittedName>
        <fullName evidence="2">Uncharacterized protein</fullName>
    </submittedName>
</protein>
<accession>A0A7C8KM05</accession>